<proteinExistence type="predicted"/>
<evidence type="ECO:0000256" key="1">
    <source>
        <dbReference type="SAM" id="Phobius"/>
    </source>
</evidence>
<dbReference type="AlphaFoldDB" id="A0A3E1QBZ1"/>
<dbReference type="EMBL" id="QVID01000001">
    <property type="protein sequence ID" value="RFN59665.1"/>
    <property type="molecule type" value="Genomic_DNA"/>
</dbReference>
<feature type="transmembrane region" description="Helical" evidence="1">
    <location>
        <begin position="53"/>
        <end position="74"/>
    </location>
</feature>
<dbReference type="OrthoDB" id="982493at2"/>
<feature type="transmembrane region" description="Helical" evidence="1">
    <location>
        <begin position="86"/>
        <end position="105"/>
    </location>
</feature>
<evidence type="ECO:0000313" key="3">
    <source>
        <dbReference type="Proteomes" id="UP000261082"/>
    </source>
</evidence>
<sequence>MNKKATILFILIAIFALVGVRFFEENIFYDPLIHFFKSDYANQTLPDFDTFKLLVSIGFRYVLNTLFSLVIIWLVFEKKDILKLSIILYLILFLLLLIVYLLLLFNYEEGNYLTLFYVRRFLIQPLFLLIFLPAFYFQKKA</sequence>
<organism evidence="2 3">
    <name type="scientific">Marixanthomonas ophiurae</name>
    <dbReference type="NCBI Taxonomy" id="387659"/>
    <lineage>
        <taxon>Bacteria</taxon>
        <taxon>Pseudomonadati</taxon>
        <taxon>Bacteroidota</taxon>
        <taxon>Flavobacteriia</taxon>
        <taxon>Flavobacteriales</taxon>
        <taxon>Flavobacteriaceae</taxon>
        <taxon>Marixanthomonas</taxon>
    </lineage>
</organism>
<protein>
    <submittedName>
        <fullName evidence="2">Exosortase F system-associated protein</fullName>
    </submittedName>
</protein>
<gene>
    <name evidence="2" type="ORF">DZ858_06315</name>
</gene>
<feature type="transmembrane region" description="Helical" evidence="1">
    <location>
        <begin position="117"/>
        <end position="137"/>
    </location>
</feature>
<reference evidence="2 3" key="1">
    <citation type="journal article" date="2007" name="Int. J. Syst. Evol. Microbiol.">
        <title>Marixanthomonas ophiurae gen. nov., sp. nov., a marine bacterium of the family Flavobacteriaceae isolated from a deep-sea brittle star.</title>
        <authorList>
            <person name="Romanenko L.A."/>
            <person name="Uchino M."/>
            <person name="Frolova G.M."/>
            <person name="Mikhailov V.V."/>
        </authorList>
    </citation>
    <scope>NUCLEOTIDE SEQUENCE [LARGE SCALE GENOMIC DNA]</scope>
    <source>
        <strain evidence="2 3">KMM 3046</strain>
    </source>
</reference>
<keyword evidence="1" id="KW-0472">Membrane</keyword>
<dbReference type="InterPro" id="IPR026414">
    <property type="entry name" value="ExosoTase_F-assoc_memb"/>
</dbReference>
<comment type="caution">
    <text evidence="2">The sequence shown here is derived from an EMBL/GenBank/DDBJ whole genome shotgun (WGS) entry which is preliminary data.</text>
</comment>
<evidence type="ECO:0000313" key="2">
    <source>
        <dbReference type="EMBL" id="RFN59665.1"/>
    </source>
</evidence>
<dbReference type="RefSeq" id="WP_117158726.1">
    <property type="nucleotide sequence ID" value="NZ_QVID01000001.1"/>
</dbReference>
<keyword evidence="1" id="KW-0812">Transmembrane</keyword>
<keyword evidence="1" id="KW-1133">Transmembrane helix</keyword>
<accession>A0A3E1QBZ1</accession>
<name>A0A3E1QBZ1_9FLAO</name>
<dbReference type="NCBIfam" id="TIGR04127">
    <property type="entry name" value="flavo_near_exo"/>
    <property type="match status" value="1"/>
</dbReference>
<dbReference type="Proteomes" id="UP000261082">
    <property type="component" value="Unassembled WGS sequence"/>
</dbReference>
<keyword evidence="3" id="KW-1185">Reference proteome</keyword>